<dbReference type="AlphaFoldDB" id="A0A2A4HUT3"/>
<organism evidence="3 4">
    <name type="scientific">Sphingomonas ginsenosidimutans</name>
    <dbReference type="NCBI Taxonomy" id="862134"/>
    <lineage>
        <taxon>Bacteria</taxon>
        <taxon>Pseudomonadati</taxon>
        <taxon>Pseudomonadota</taxon>
        <taxon>Alphaproteobacteria</taxon>
        <taxon>Sphingomonadales</taxon>
        <taxon>Sphingomonadaceae</taxon>
        <taxon>Sphingomonas</taxon>
    </lineage>
</organism>
<accession>A0A2A4HUT3</accession>
<dbReference type="InterPro" id="IPR001466">
    <property type="entry name" value="Beta-lactam-related"/>
</dbReference>
<dbReference type="Proteomes" id="UP000218784">
    <property type="component" value="Unassembled WGS sequence"/>
</dbReference>
<dbReference type="RefSeq" id="WP_084276696.1">
    <property type="nucleotide sequence ID" value="NZ_NWVD01000034.1"/>
</dbReference>
<dbReference type="Gene3D" id="3.40.710.10">
    <property type="entry name" value="DD-peptidase/beta-lactamase superfamily"/>
    <property type="match status" value="1"/>
</dbReference>
<sequence length="382" mass="40217">MNEDLMMGLRMMRRVLLLTALCAATPGRAETSIPSTAPPLEAALTRASAVLSRARLPGELVVADADGAERAVAYGLADREARKANRVGQRWVWASITKQVTATLVMQEVDRGRIALDAAIGTFLPGFGGDRAITIRQLLQHRSGLPNPADTPAVDGVPAFYRETGSGIGNTARAAGFCAGAKKRPRGGDWEYNNCDYLVLGAVLEAVTGLPYGRLVDQRIARPLGLRSLRLAPDGATRGGAAAVGYDGAARVAAVNVATGGASHALTGSARDLAEFDRALMAGRLLSPQARATAWEGDTQLGFMALGVWSFPARLDGCAAPVQIVERRGDFAGTQVRNIIAPELGRAVILFTNDQSVEFGEVWQGEGLTFDLLSAALCPANP</sequence>
<gene>
    <name evidence="3" type="ORF">COA17_18405</name>
</gene>
<evidence type="ECO:0000313" key="3">
    <source>
        <dbReference type="EMBL" id="PCG07428.1"/>
    </source>
</evidence>
<dbReference type="SUPFAM" id="SSF56601">
    <property type="entry name" value="beta-lactamase/transpeptidase-like"/>
    <property type="match status" value="1"/>
</dbReference>
<feature type="chain" id="PRO_5013105153" evidence="1">
    <location>
        <begin position="30"/>
        <end position="382"/>
    </location>
</feature>
<feature type="domain" description="Beta-lactamase-related" evidence="2">
    <location>
        <begin position="60"/>
        <end position="356"/>
    </location>
</feature>
<reference evidence="3 4" key="1">
    <citation type="submission" date="2017-09" db="EMBL/GenBank/DDBJ databases">
        <title>Sphingomonas ginsenosidimutans KACC 14949, whole genome shotgun sequence.</title>
        <authorList>
            <person name="Feng G."/>
            <person name="Zhu H."/>
        </authorList>
    </citation>
    <scope>NUCLEOTIDE SEQUENCE [LARGE SCALE GENOMIC DNA]</scope>
    <source>
        <strain evidence="3 4">KACC 14949</strain>
    </source>
</reference>
<name>A0A2A4HUT3_9SPHN</name>
<dbReference type="EMBL" id="NWVD01000034">
    <property type="protein sequence ID" value="PCG07428.1"/>
    <property type="molecule type" value="Genomic_DNA"/>
</dbReference>
<dbReference type="InterPro" id="IPR050789">
    <property type="entry name" value="Diverse_Enzym_Activities"/>
</dbReference>
<keyword evidence="4" id="KW-1185">Reference proteome</keyword>
<comment type="caution">
    <text evidence="3">The sequence shown here is derived from an EMBL/GenBank/DDBJ whole genome shotgun (WGS) entry which is preliminary data.</text>
</comment>
<dbReference type="Pfam" id="PF00144">
    <property type="entry name" value="Beta-lactamase"/>
    <property type="match status" value="1"/>
</dbReference>
<keyword evidence="1" id="KW-0732">Signal</keyword>
<keyword evidence="3" id="KW-0378">Hydrolase</keyword>
<proteinExistence type="predicted"/>
<evidence type="ECO:0000259" key="2">
    <source>
        <dbReference type="Pfam" id="PF00144"/>
    </source>
</evidence>
<evidence type="ECO:0000313" key="4">
    <source>
        <dbReference type="Proteomes" id="UP000218784"/>
    </source>
</evidence>
<dbReference type="PANTHER" id="PTHR43283">
    <property type="entry name" value="BETA-LACTAMASE-RELATED"/>
    <property type="match status" value="1"/>
</dbReference>
<protein>
    <submittedName>
        <fullName evidence="3">Serine hydrolase</fullName>
    </submittedName>
</protein>
<evidence type="ECO:0000256" key="1">
    <source>
        <dbReference type="SAM" id="SignalP"/>
    </source>
</evidence>
<dbReference type="GO" id="GO:0016787">
    <property type="term" value="F:hydrolase activity"/>
    <property type="evidence" value="ECO:0007669"/>
    <property type="project" value="UniProtKB-KW"/>
</dbReference>
<dbReference type="InterPro" id="IPR012338">
    <property type="entry name" value="Beta-lactam/transpept-like"/>
</dbReference>
<feature type="signal peptide" evidence="1">
    <location>
        <begin position="1"/>
        <end position="29"/>
    </location>
</feature>